<accession>A0AAV6TD23</accession>
<comment type="caution">
    <text evidence="1">The sequence shown here is derived from an EMBL/GenBank/DDBJ whole genome shotgun (WGS) entry which is preliminary data.</text>
</comment>
<dbReference type="AlphaFoldDB" id="A0AAV6TD23"/>
<gene>
    <name evidence="1" type="ORF">JTE90_027678</name>
</gene>
<organism evidence="1 2">
    <name type="scientific">Oedothorax gibbosus</name>
    <dbReference type="NCBI Taxonomy" id="931172"/>
    <lineage>
        <taxon>Eukaryota</taxon>
        <taxon>Metazoa</taxon>
        <taxon>Ecdysozoa</taxon>
        <taxon>Arthropoda</taxon>
        <taxon>Chelicerata</taxon>
        <taxon>Arachnida</taxon>
        <taxon>Araneae</taxon>
        <taxon>Araneomorphae</taxon>
        <taxon>Entelegynae</taxon>
        <taxon>Araneoidea</taxon>
        <taxon>Linyphiidae</taxon>
        <taxon>Erigoninae</taxon>
        <taxon>Oedothorax</taxon>
    </lineage>
</organism>
<evidence type="ECO:0000313" key="2">
    <source>
        <dbReference type="Proteomes" id="UP000827092"/>
    </source>
</evidence>
<dbReference type="Proteomes" id="UP000827092">
    <property type="component" value="Unassembled WGS sequence"/>
</dbReference>
<evidence type="ECO:0000313" key="1">
    <source>
        <dbReference type="EMBL" id="KAG8155766.1"/>
    </source>
</evidence>
<dbReference type="EMBL" id="JAFNEN010006637">
    <property type="protein sequence ID" value="KAG8155766.1"/>
    <property type="molecule type" value="Genomic_DNA"/>
</dbReference>
<name>A0AAV6TD23_9ARAC</name>
<reference evidence="1 2" key="1">
    <citation type="journal article" date="2022" name="Nat. Ecol. Evol.">
        <title>A masculinizing supergene underlies an exaggerated male reproductive morph in a spider.</title>
        <authorList>
            <person name="Hendrickx F."/>
            <person name="De Corte Z."/>
            <person name="Sonet G."/>
            <person name="Van Belleghem S.M."/>
            <person name="Kostlbacher S."/>
            <person name="Vangestel C."/>
        </authorList>
    </citation>
    <scope>NUCLEOTIDE SEQUENCE [LARGE SCALE GENOMIC DNA]</scope>
    <source>
        <strain evidence="1">W744_W776</strain>
    </source>
</reference>
<proteinExistence type="predicted"/>
<sequence length="88" mass="9960">MRKKSDRWFKSLFSFPIPSDAERGVLEFFVTPSRSMSPVKTAEVKFVSFGRSAEERGSKRHIPIRRGLGNGSGFLVWNEKLGPLCKKA</sequence>
<keyword evidence="2" id="KW-1185">Reference proteome</keyword>
<protein>
    <submittedName>
        <fullName evidence="1">Uncharacterized protein</fullName>
    </submittedName>
</protein>